<feature type="compositionally biased region" description="Polar residues" evidence="1">
    <location>
        <begin position="24"/>
        <end position="33"/>
    </location>
</feature>
<proteinExistence type="predicted"/>
<reference evidence="2 3" key="1">
    <citation type="journal article" date="2015" name="Environ. Microbiol.">
        <title>Metagenome sequence of Elaphomyces granulatus from sporocarp tissue reveals Ascomycota ectomycorrhizal fingerprints of genome expansion and a Proteobacteria-rich microbiome.</title>
        <authorList>
            <person name="Quandt C.A."/>
            <person name="Kohler A."/>
            <person name="Hesse C.N."/>
            <person name="Sharpton T.J."/>
            <person name="Martin F."/>
            <person name="Spatafora J.W."/>
        </authorList>
    </citation>
    <scope>NUCLEOTIDE SEQUENCE [LARGE SCALE GENOMIC DNA]</scope>
    <source>
        <strain evidence="2 3">OSC145934</strain>
    </source>
</reference>
<feature type="compositionally biased region" description="Low complexity" evidence="1">
    <location>
        <begin position="65"/>
        <end position="75"/>
    </location>
</feature>
<dbReference type="InterPro" id="IPR052999">
    <property type="entry name" value="PTS1_Protein"/>
</dbReference>
<dbReference type="SUPFAM" id="SSF69118">
    <property type="entry name" value="AhpD-like"/>
    <property type="match status" value="1"/>
</dbReference>
<name>A0A232LMR0_9EURO</name>
<dbReference type="PANTHER" id="PTHR28180:SF2">
    <property type="entry name" value="PEROXISOMAL PROTEIN 2"/>
    <property type="match status" value="1"/>
</dbReference>
<accession>A0A232LMR0</accession>
<dbReference type="AlphaFoldDB" id="A0A232LMR0"/>
<dbReference type="PANTHER" id="PTHR28180">
    <property type="entry name" value="CONSERVED MITOCHONDRIAL PROTEIN-RELATED"/>
    <property type="match status" value="1"/>
</dbReference>
<dbReference type="OrthoDB" id="5537330at2759"/>
<protein>
    <submittedName>
        <fullName evidence="2">Uncharacterized protein</fullName>
    </submittedName>
</protein>
<dbReference type="Proteomes" id="UP000243515">
    <property type="component" value="Unassembled WGS sequence"/>
</dbReference>
<dbReference type="EMBL" id="NPHW01006975">
    <property type="protein sequence ID" value="OXV05439.1"/>
    <property type="molecule type" value="Genomic_DNA"/>
</dbReference>
<evidence type="ECO:0000313" key="2">
    <source>
        <dbReference type="EMBL" id="OXV05439.1"/>
    </source>
</evidence>
<evidence type="ECO:0000256" key="1">
    <source>
        <dbReference type="SAM" id="MobiDB-lite"/>
    </source>
</evidence>
<dbReference type="InterPro" id="IPR029032">
    <property type="entry name" value="AhpD-like"/>
</dbReference>
<sequence>MYSIYHKCVQPFSSASNVLQKWRASSGSTSTSIVAPLTSSFTRSRSPSKSTRPADDHGTNEGGPSSSSSSSSSFSSCATLPSSVSLGESRNGRRSPGDWISQLDFDALSRMIPAGNSKAAASPSLWYIVTTAALLAFHCEAGVGRLWRYMSEQLAGCDLSERLTVARRIRETCLKSSVLVGFPRSSLQTHSPTLVAVLGKDTSLRMHIPPETKYARGKEFFSRIYSVHTDRILMSMADSSGGELNYYAVASIYGELMAETKIVSAKETVLLEFVCCLVDDVAPQAKGHFFGCNNFGVTGTEMQGTISLVRELARQLGLPEPGVDDRFEFLAKADAW</sequence>
<feature type="compositionally biased region" description="Low complexity" evidence="1">
    <location>
        <begin position="36"/>
        <end position="51"/>
    </location>
</feature>
<gene>
    <name evidence="2" type="ORF">Egran_06793</name>
</gene>
<dbReference type="Gene3D" id="1.20.1290.10">
    <property type="entry name" value="AhpD-like"/>
    <property type="match status" value="1"/>
</dbReference>
<evidence type="ECO:0000313" key="3">
    <source>
        <dbReference type="Proteomes" id="UP000243515"/>
    </source>
</evidence>
<keyword evidence="3" id="KW-1185">Reference proteome</keyword>
<comment type="caution">
    <text evidence="2">The sequence shown here is derived from an EMBL/GenBank/DDBJ whole genome shotgun (WGS) entry which is preliminary data.</text>
</comment>
<organism evidence="2 3">
    <name type="scientific">Elaphomyces granulatus</name>
    <dbReference type="NCBI Taxonomy" id="519963"/>
    <lineage>
        <taxon>Eukaryota</taxon>
        <taxon>Fungi</taxon>
        <taxon>Dikarya</taxon>
        <taxon>Ascomycota</taxon>
        <taxon>Pezizomycotina</taxon>
        <taxon>Eurotiomycetes</taxon>
        <taxon>Eurotiomycetidae</taxon>
        <taxon>Eurotiales</taxon>
        <taxon>Elaphomycetaceae</taxon>
        <taxon>Elaphomyces</taxon>
    </lineage>
</organism>
<feature type="region of interest" description="Disordered" evidence="1">
    <location>
        <begin position="24"/>
        <end position="75"/>
    </location>
</feature>